<evidence type="ECO:0000313" key="1">
    <source>
        <dbReference type="EMBL" id="SHJ28203.1"/>
    </source>
</evidence>
<dbReference type="STRING" id="570521.SAMN04488508_10750"/>
<dbReference type="Gene3D" id="2.40.50.120">
    <property type="match status" value="1"/>
</dbReference>
<protein>
    <submittedName>
        <fullName evidence="1">Uncharacterized protein</fullName>
    </submittedName>
</protein>
<evidence type="ECO:0000313" key="2">
    <source>
        <dbReference type="Proteomes" id="UP000184432"/>
    </source>
</evidence>
<keyword evidence="2" id="KW-1185">Reference proteome</keyword>
<dbReference type="InterPro" id="IPR008993">
    <property type="entry name" value="TIMP-like_OB-fold"/>
</dbReference>
<proteinExistence type="predicted"/>
<dbReference type="OrthoDB" id="1164789at2"/>
<accession>A0A1M6I162</accession>
<gene>
    <name evidence="1" type="ORF">SAMN04488508_10750</name>
</gene>
<sequence>MNKLLFYITMLSGCITYGQQKEIWWNRDLIDSIHSKRLCTDYPGLTRLKSTQEAFEESEVVFTGKVIEIIRIEKMEPSDYGSGPNGESIPLDFQPTQHYWYILEPNRVFKGKKKKRIKIYSRIFSTISPLLFLDREYLIYAVKGETQKSPYIYCNGNSSHIQYAKKDILELEQLSKQ</sequence>
<dbReference type="AlphaFoldDB" id="A0A1M6I162"/>
<organism evidence="1 2">
    <name type="scientific">Aquimarina spongiae</name>
    <dbReference type="NCBI Taxonomy" id="570521"/>
    <lineage>
        <taxon>Bacteria</taxon>
        <taxon>Pseudomonadati</taxon>
        <taxon>Bacteroidota</taxon>
        <taxon>Flavobacteriia</taxon>
        <taxon>Flavobacteriales</taxon>
        <taxon>Flavobacteriaceae</taxon>
        <taxon>Aquimarina</taxon>
    </lineage>
</organism>
<reference evidence="2" key="1">
    <citation type="submission" date="2016-11" db="EMBL/GenBank/DDBJ databases">
        <authorList>
            <person name="Varghese N."/>
            <person name="Submissions S."/>
        </authorList>
    </citation>
    <scope>NUCLEOTIDE SEQUENCE [LARGE SCALE GENOMIC DNA]</scope>
    <source>
        <strain evidence="2">DSM 22623</strain>
    </source>
</reference>
<name>A0A1M6I162_9FLAO</name>
<dbReference type="Proteomes" id="UP000184432">
    <property type="component" value="Unassembled WGS sequence"/>
</dbReference>
<dbReference type="EMBL" id="FQYP01000007">
    <property type="protein sequence ID" value="SHJ28203.1"/>
    <property type="molecule type" value="Genomic_DNA"/>
</dbReference>
<dbReference type="SUPFAM" id="SSF50242">
    <property type="entry name" value="TIMP-like"/>
    <property type="match status" value="1"/>
</dbReference>
<dbReference type="RefSeq" id="WP_073317807.1">
    <property type="nucleotide sequence ID" value="NZ_FQYP01000007.1"/>
</dbReference>